<organism evidence="6 7">
    <name type="scientific">Paracoccus alkanivorans</name>
    <dbReference type="NCBI Taxonomy" id="2116655"/>
    <lineage>
        <taxon>Bacteria</taxon>
        <taxon>Pseudomonadati</taxon>
        <taxon>Pseudomonadota</taxon>
        <taxon>Alphaproteobacteria</taxon>
        <taxon>Rhodobacterales</taxon>
        <taxon>Paracoccaceae</taxon>
        <taxon>Paracoccus</taxon>
    </lineage>
</organism>
<dbReference type="Pfam" id="PF01103">
    <property type="entry name" value="Omp85"/>
    <property type="match status" value="1"/>
</dbReference>
<feature type="domain" description="POTRA" evidence="5">
    <location>
        <begin position="216"/>
        <end position="290"/>
    </location>
</feature>
<evidence type="ECO:0000256" key="3">
    <source>
        <dbReference type="ARBA" id="ARBA00023136"/>
    </source>
</evidence>
<keyword evidence="7" id="KW-1185">Reference proteome</keyword>
<dbReference type="PANTHER" id="PTHR12815">
    <property type="entry name" value="SORTING AND ASSEMBLY MACHINERY SAMM50 PROTEIN FAMILY MEMBER"/>
    <property type="match status" value="1"/>
</dbReference>
<dbReference type="AlphaFoldDB" id="A0A3M0MA87"/>
<sequence>MRAYLKAMLVVGSALGFCGMALAQSSSPFSGLFGGKTEDGPVSLEFRIAGDDGDIEKTVRNTSLLSGALAEERISGQDLLAAARADYARILGALYDAGRYSAVIDITLDGVEAAEIAPLDAPEVVRSVVVTVDPGPEFKFARAAIGPLAPGLNASSAYQRGEVAGTGVIKSEALSGVDGWRNHGHAKADVSGQEIIADHNSNTVDSRIELAPGPVVTFGDLHISGYDRMKPRRLRKIAGFPAGERFDPEKLDTVRKRLRRTGVFSAMTLEEAEVLKPDNSMDISLAVVEQKPRRIGAGFELSNTDGALVSAYWMHRNLLGGGERLRIDAEVSDIGSDTSGRDEELGLRIDRPATITPDTTAYVETKLERMREEEYDSDNASVALGFNHIFRDDESDKLTADIAMEYEVSRVTDANGRTDFQVLSFPTEAIWDKRDEPNNAKHGFYLSGEVRPFKGFEGTGSGVRTLGEARVFHSLGENDKFTLAGRARLGTVTGAAIENTPRDYLFFSGGGGTVRGQPYESLGVREISGPDGRIKTGGMSIANLNAELRWQVRERIGLVLFADYGEVWAESGFGGDSGWHSGAGVGIRYDTPIGPLRFDVAGPTGGDTGDGVQLYLGLGQAF</sequence>
<evidence type="ECO:0000256" key="2">
    <source>
        <dbReference type="ARBA" id="ARBA00022452"/>
    </source>
</evidence>
<keyword evidence="2" id="KW-0812">Transmembrane</keyword>
<name>A0A3M0MA87_9RHOB</name>
<dbReference type="InterPro" id="IPR000184">
    <property type="entry name" value="Bac_surfAg_D15"/>
</dbReference>
<keyword evidence="4" id="KW-0732">Signal</keyword>
<dbReference type="OrthoDB" id="9769707at2"/>
<dbReference type="Gene3D" id="3.10.20.310">
    <property type="entry name" value="membrane protein fhac"/>
    <property type="match status" value="1"/>
</dbReference>
<evidence type="ECO:0000313" key="6">
    <source>
        <dbReference type="EMBL" id="RMC34696.1"/>
    </source>
</evidence>
<dbReference type="Gene3D" id="2.40.160.50">
    <property type="entry name" value="membrane protein fhac: a member of the omp85/tpsb transporter family"/>
    <property type="match status" value="1"/>
</dbReference>
<evidence type="ECO:0000259" key="5">
    <source>
        <dbReference type="PROSITE" id="PS51779"/>
    </source>
</evidence>
<keyword evidence="2" id="KW-1134">Transmembrane beta strand</keyword>
<keyword evidence="3" id="KW-0472">Membrane</keyword>
<comment type="subcellular location">
    <subcellularLocation>
        <location evidence="1">Membrane</location>
    </subcellularLocation>
</comment>
<proteinExistence type="predicted"/>
<feature type="chain" id="PRO_5018082296" evidence="4">
    <location>
        <begin position="24"/>
        <end position="622"/>
    </location>
</feature>
<dbReference type="RefSeq" id="WP_122112470.1">
    <property type="nucleotide sequence ID" value="NZ_QOKZ01000004.1"/>
</dbReference>
<dbReference type="InterPro" id="IPR039910">
    <property type="entry name" value="D15-like"/>
</dbReference>
<dbReference type="InterPro" id="IPR010827">
    <property type="entry name" value="BamA/TamA_POTRA"/>
</dbReference>
<feature type="signal peptide" evidence="4">
    <location>
        <begin position="1"/>
        <end position="23"/>
    </location>
</feature>
<reference evidence="6 7" key="1">
    <citation type="submission" date="2018-07" db="EMBL/GenBank/DDBJ databases">
        <authorList>
            <person name="Zhang Y."/>
            <person name="Wang L."/>
            <person name="Ma S."/>
        </authorList>
    </citation>
    <scope>NUCLEOTIDE SEQUENCE [LARGE SCALE GENOMIC DNA]</scope>
    <source>
        <strain evidence="6 7">4-2</strain>
    </source>
</reference>
<gene>
    <name evidence="6" type="ORF">C9E81_11335</name>
</gene>
<dbReference type="Pfam" id="PF07244">
    <property type="entry name" value="POTRA"/>
    <property type="match status" value="1"/>
</dbReference>
<dbReference type="InterPro" id="IPR034746">
    <property type="entry name" value="POTRA"/>
</dbReference>
<protein>
    <submittedName>
        <fullName evidence="6">Outer membrane protein assembly factor</fullName>
    </submittedName>
</protein>
<dbReference type="EMBL" id="QOKZ01000004">
    <property type="protein sequence ID" value="RMC34696.1"/>
    <property type="molecule type" value="Genomic_DNA"/>
</dbReference>
<dbReference type="Proteomes" id="UP000273516">
    <property type="component" value="Unassembled WGS sequence"/>
</dbReference>
<dbReference type="PROSITE" id="PS51779">
    <property type="entry name" value="POTRA"/>
    <property type="match status" value="1"/>
</dbReference>
<evidence type="ECO:0000256" key="4">
    <source>
        <dbReference type="SAM" id="SignalP"/>
    </source>
</evidence>
<accession>A0A3M0MA87</accession>
<dbReference type="PANTHER" id="PTHR12815:SF42">
    <property type="entry name" value="BACTERIAL SURFACE ANTIGEN (D15) DOMAIN-CONTAINING PROTEIN"/>
    <property type="match status" value="1"/>
</dbReference>
<evidence type="ECO:0000256" key="1">
    <source>
        <dbReference type="ARBA" id="ARBA00004370"/>
    </source>
</evidence>
<dbReference type="GO" id="GO:0019867">
    <property type="term" value="C:outer membrane"/>
    <property type="evidence" value="ECO:0007669"/>
    <property type="project" value="InterPro"/>
</dbReference>
<evidence type="ECO:0000313" key="7">
    <source>
        <dbReference type="Proteomes" id="UP000273516"/>
    </source>
</evidence>
<comment type="caution">
    <text evidence="6">The sequence shown here is derived from an EMBL/GenBank/DDBJ whole genome shotgun (WGS) entry which is preliminary data.</text>
</comment>